<gene>
    <name evidence="1" type="ORF">MBELCI_1523</name>
</gene>
<name>U2YKI3_9RHOB</name>
<keyword evidence="2" id="KW-1185">Reference proteome</keyword>
<accession>U2YKI3</accession>
<evidence type="ECO:0000313" key="2">
    <source>
        <dbReference type="Proteomes" id="UP000016566"/>
    </source>
</evidence>
<evidence type="ECO:0000313" key="1">
    <source>
        <dbReference type="EMBL" id="GAD55471.1"/>
    </source>
</evidence>
<dbReference type="RefSeq" id="WP_021693575.1">
    <property type="nucleotide sequence ID" value="NZ_BATB01000015.1"/>
</dbReference>
<dbReference type="EMBL" id="BATB01000015">
    <property type="protein sequence ID" value="GAD55471.1"/>
    <property type="molecule type" value="Genomic_DNA"/>
</dbReference>
<proteinExistence type="predicted"/>
<sequence>MRNNRPDSIQSAIAAAYTANGGLENTASDIGVSTALLSLGTRVDEKRQGGLGVNYLDRLGRMHRPSALPLAQHFCALGGGVFQPLEARGPGCLISLSGDAAKEFGDVVASALRAKLSMSTTDCDDTILQIDEAMGVLVRMRAEAVKQRGR</sequence>
<comment type="caution">
    <text evidence="1">The sequence shown here is derived from an EMBL/GenBank/DDBJ whole genome shotgun (WGS) entry which is preliminary data.</text>
</comment>
<dbReference type="AlphaFoldDB" id="U2YKI3"/>
<reference evidence="1" key="1">
    <citation type="journal article" date="2013" name="Genome Announc.">
        <title>Draft Genome Sequence of Loktanella cinnabarina LL-001T, Isolated from Deep-Sea Floor Sediment.</title>
        <authorList>
            <person name="Nishi S."/>
            <person name="Tsubouchi T."/>
            <person name="Takaki Y."/>
            <person name="Koyanagi R."/>
            <person name="Satoh N."/>
            <person name="Maruyama T."/>
            <person name="Hatada Y."/>
        </authorList>
    </citation>
    <scope>NUCLEOTIDE SEQUENCE [LARGE SCALE GENOMIC DNA]</scope>
    <source>
        <strain evidence="1">LL-001</strain>
    </source>
</reference>
<dbReference type="eggNOG" id="ENOG50342CQ">
    <property type="taxonomic scope" value="Bacteria"/>
</dbReference>
<protein>
    <submittedName>
        <fullName evidence="1">Uncharacterized protein</fullName>
    </submittedName>
</protein>
<dbReference type="Proteomes" id="UP000016566">
    <property type="component" value="Unassembled WGS sequence"/>
</dbReference>
<organism evidence="1 2">
    <name type="scientific">Limimaricola cinnabarinus LL-001</name>
    <dbReference type="NCBI Taxonomy" id="1337093"/>
    <lineage>
        <taxon>Bacteria</taxon>
        <taxon>Pseudomonadati</taxon>
        <taxon>Pseudomonadota</taxon>
        <taxon>Alphaproteobacteria</taxon>
        <taxon>Rhodobacterales</taxon>
        <taxon>Paracoccaceae</taxon>
        <taxon>Limimaricola</taxon>
    </lineage>
</organism>
<dbReference type="OrthoDB" id="7873964at2"/>